<protein>
    <recommendedName>
        <fullName evidence="3">GAF domain-containing protein</fullName>
    </recommendedName>
</protein>
<reference evidence="2" key="1">
    <citation type="journal article" date="2019" name="Int. J. Syst. Evol. Microbiol.">
        <title>The Global Catalogue of Microorganisms (GCM) 10K type strain sequencing project: providing services to taxonomists for standard genome sequencing and annotation.</title>
        <authorList>
            <consortium name="The Broad Institute Genomics Platform"/>
            <consortium name="The Broad Institute Genome Sequencing Center for Infectious Disease"/>
            <person name="Wu L."/>
            <person name="Ma J."/>
        </authorList>
    </citation>
    <scope>NUCLEOTIDE SEQUENCE [LARGE SCALE GENOMIC DNA]</scope>
    <source>
        <strain evidence="2">JCM 17563</strain>
    </source>
</reference>
<organism evidence="1 2">
    <name type="scientific">Sphingomonas swuensis</name>
    <dbReference type="NCBI Taxonomy" id="977800"/>
    <lineage>
        <taxon>Bacteria</taxon>
        <taxon>Pseudomonadati</taxon>
        <taxon>Pseudomonadota</taxon>
        <taxon>Alphaproteobacteria</taxon>
        <taxon>Sphingomonadales</taxon>
        <taxon>Sphingomonadaceae</taxon>
        <taxon>Sphingomonas</taxon>
    </lineage>
</organism>
<evidence type="ECO:0000313" key="1">
    <source>
        <dbReference type="EMBL" id="GAA4022888.1"/>
    </source>
</evidence>
<dbReference type="EMBL" id="BAABBQ010000001">
    <property type="protein sequence ID" value="GAA4022888.1"/>
    <property type="molecule type" value="Genomic_DNA"/>
</dbReference>
<comment type="caution">
    <text evidence="1">The sequence shown here is derived from an EMBL/GenBank/DDBJ whole genome shotgun (WGS) entry which is preliminary data.</text>
</comment>
<keyword evidence="2" id="KW-1185">Reference proteome</keyword>
<sequence>MGASDELLREAELAFLNAPFRDGGWQEAIALLAVATGSRTAQLLGIGGPLQLSLNILSDTPTDPHRHLGNPLLHGPANWRIGVTDRPMQLRHERHYAAYRGAQDTSYYDDACSDLDIPFGCQMPLLLDSDGLLGMALLRSSREGPCDAVVLERFSRLARSAQRAVRVELALGQEMAETMLSGLGGRNEATILLDRYGQLAALTESAERLFDHPAGLVLDGQRLRLANRHEDRHLGNALARLLASDGVNGPMLHQCRIGRSAEAPRGHWRLVIVRLPAVAHGFGFEPQLALTLLPL</sequence>
<evidence type="ECO:0000313" key="2">
    <source>
        <dbReference type="Proteomes" id="UP001500235"/>
    </source>
</evidence>
<gene>
    <name evidence="1" type="ORF">GCM10022280_24490</name>
</gene>
<accession>A0ABP7T953</accession>
<dbReference type="Proteomes" id="UP001500235">
    <property type="component" value="Unassembled WGS sequence"/>
</dbReference>
<evidence type="ECO:0008006" key="3">
    <source>
        <dbReference type="Google" id="ProtNLM"/>
    </source>
</evidence>
<name>A0ABP7T953_9SPHN</name>
<proteinExistence type="predicted"/>
<dbReference type="RefSeq" id="WP_344707675.1">
    <property type="nucleotide sequence ID" value="NZ_BAABBQ010000001.1"/>
</dbReference>